<dbReference type="PaxDb" id="3827-XP_004509888.1"/>
<accession>A0A3Q7YDV9</accession>
<dbReference type="GO" id="GO:0020037">
    <property type="term" value="F:heme binding"/>
    <property type="evidence" value="ECO:0007669"/>
    <property type="project" value="InterPro"/>
</dbReference>
<dbReference type="PANTHER" id="PTHR31517:SF17">
    <property type="entry name" value="PEROXIDASE 6"/>
    <property type="match status" value="1"/>
</dbReference>
<keyword evidence="4" id="KW-0575">Peroxidase</keyword>
<evidence type="ECO:0000256" key="2">
    <source>
        <dbReference type="ARBA" id="ARBA00006873"/>
    </source>
</evidence>
<organism evidence="12 13">
    <name type="scientific">Cicer arietinum</name>
    <name type="common">Chickpea</name>
    <name type="synonym">Garbanzo</name>
    <dbReference type="NCBI Taxonomy" id="3827"/>
    <lineage>
        <taxon>Eukaryota</taxon>
        <taxon>Viridiplantae</taxon>
        <taxon>Streptophyta</taxon>
        <taxon>Embryophyta</taxon>
        <taxon>Tracheophyta</taxon>
        <taxon>Spermatophyta</taxon>
        <taxon>Magnoliopsida</taxon>
        <taxon>eudicotyledons</taxon>
        <taxon>Gunneridae</taxon>
        <taxon>Pentapetalae</taxon>
        <taxon>rosids</taxon>
        <taxon>fabids</taxon>
        <taxon>Fabales</taxon>
        <taxon>Fabaceae</taxon>
        <taxon>Papilionoideae</taxon>
        <taxon>50 kb inversion clade</taxon>
        <taxon>NPAAA clade</taxon>
        <taxon>Hologalegina</taxon>
        <taxon>IRL clade</taxon>
        <taxon>Cicereae</taxon>
        <taxon>Cicer</taxon>
    </lineage>
</organism>
<dbReference type="Gene3D" id="1.10.420.10">
    <property type="entry name" value="Peroxidase, domain 2"/>
    <property type="match status" value="1"/>
</dbReference>
<evidence type="ECO:0000313" key="12">
    <source>
        <dbReference type="Proteomes" id="UP000087171"/>
    </source>
</evidence>
<sequence length="150" mass="16926">MTMTQVIDIFNSKGFTVQEMVALIGSHTIGFSHCKEFSNRIFNFSKTTEVDPAYNQGYASGLRDLCKNYKNDPTMSAFNDVMTPGLLATDSLMAVDNRTKPFVDLYAENQKKFFEDFGHAMRKVSVMNVKVGKAGEVRHRCDSFNELDVN</sequence>
<protein>
    <recommendedName>
        <fullName evidence="3">peroxidase</fullName>
        <ecNumber evidence="3">1.11.1.7</ecNumber>
    </recommendedName>
</protein>
<feature type="domain" description="Plant heme peroxidase family profile" evidence="11">
    <location>
        <begin position="1"/>
        <end position="145"/>
    </location>
</feature>
<feature type="binding site" evidence="9">
    <location>
        <position position="72"/>
    </location>
    <ligand>
        <name>Ca(2+)</name>
        <dbReference type="ChEBI" id="CHEBI:29108"/>
        <label>2</label>
    </ligand>
</feature>
<keyword evidence="6 9" id="KW-0479">Metal-binding</keyword>
<dbReference type="InterPro" id="IPR010255">
    <property type="entry name" value="Haem_peroxidase_sf"/>
</dbReference>
<reference evidence="13" key="2">
    <citation type="submission" date="2025-08" db="UniProtKB">
        <authorList>
            <consortium name="RefSeq"/>
        </authorList>
    </citation>
    <scope>IDENTIFICATION</scope>
    <source>
        <tissue evidence="13">Etiolated seedlings</tissue>
    </source>
</reference>
<comment type="cofactor">
    <cofactor evidence="9">
        <name>heme b</name>
        <dbReference type="ChEBI" id="CHEBI:60344"/>
    </cofactor>
    <text evidence="9">Binds 1 heme b (iron(II)-protoporphyrin IX) group per subunit.</text>
</comment>
<gene>
    <name evidence="13" type="primary">LOC101510425</name>
</gene>
<feature type="disulfide bond" evidence="10">
    <location>
        <begin position="34"/>
        <end position="66"/>
    </location>
</feature>
<evidence type="ECO:0000256" key="1">
    <source>
        <dbReference type="ARBA" id="ARBA00000189"/>
    </source>
</evidence>
<evidence type="ECO:0000256" key="3">
    <source>
        <dbReference type="ARBA" id="ARBA00012313"/>
    </source>
</evidence>
<dbReference type="InterPro" id="IPR000823">
    <property type="entry name" value="Peroxidase_pln"/>
</dbReference>
<dbReference type="GeneID" id="101510425"/>
<evidence type="ECO:0000256" key="5">
    <source>
        <dbReference type="ARBA" id="ARBA00022617"/>
    </source>
</evidence>
<evidence type="ECO:0000256" key="10">
    <source>
        <dbReference type="PIRSR" id="PIRSR600823-5"/>
    </source>
</evidence>
<dbReference type="Proteomes" id="UP000087171">
    <property type="component" value="Chromosome Ca7"/>
</dbReference>
<dbReference type="GO" id="GO:0006979">
    <property type="term" value="P:response to oxidative stress"/>
    <property type="evidence" value="ECO:0007669"/>
    <property type="project" value="InterPro"/>
</dbReference>
<dbReference type="PROSITE" id="PS50873">
    <property type="entry name" value="PEROXIDASE_4"/>
    <property type="match status" value="1"/>
</dbReference>
<dbReference type="RefSeq" id="XP_027192657.1">
    <property type="nucleotide sequence ID" value="XM_027336856.1"/>
</dbReference>
<evidence type="ECO:0000256" key="9">
    <source>
        <dbReference type="PIRSR" id="PIRSR600823-3"/>
    </source>
</evidence>
<dbReference type="EC" id="1.11.1.7" evidence="3"/>
<dbReference type="Gene3D" id="1.10.520.10">
    <property type="match status" value="1"/>
</dbReference>
<evidence type="ECO:0000256" key="7">
    <source>
        <dbReference type="ARBA" id="ARBA00023002"/>
    </source>
</evidence>
<dbReference type="PROSITE" id="PS00435">
    <property type="entry name" value="PEROXIDASE_1"/>
    <property type="match status" value="1"/>
</dbReference>
<comment type="catalytic activity">
    <reaction evidence="1">
        <text>2 a phenolic donor + H2O2 = 2 a phenolic radical donor + 2 H2O</text>
        <dbReference type="Rhea" id="RHEA:56136"/>
        <dbReference type="ChEBI" id="CHEBI:15377"/>
        <dbReference type="ChEBI" id="CHEBI:16240"/>
        <dbReference type="ChEBI" id="CHEBI:139520"/>
        <dbReference type="ChEBI" id="CHEBI:139521"/>
        <dbReference type="EC" id="1.11.1.7"/>
    </reaction>
</comment>
<reference evidence="12" key="1">
    <citation type="journal article" date="2013" name="Nat. Biotechnol.">
        <title>Draft genome sequence of chickpea (Cicer arietinum) provides a resource for trait improvement.</title>
        <authorList>
            <person name="Varshney R.K."/>
            <person name="Song C."/>
            <person name="Saxena R.K."/>
            <person name="Azam S."/>
            <person name="Yu S."/>
            <person name="Sharpe A.G."/>
            <person name="Cannon S."/>
            <person name="Baek J."/>
            <person name="Rosen B.D."/>
            <person name="Tar'an B."/>
            <person name="Millan T."/>
            <person name="Zhang X."/>
            <person name="Ramsay L.D."/>
            <person name="Iwata A."/>
            <person name="Wang Y."/>
            <person name="Nelson W."/>
            <person name="Farmer A.D."/>
            <person name="Gaur P.M."/>
            <person name="Soderlund C."/>
            <person name="Penmetsa R.V."/>
            <person name="Xu C."/>
            <person name="Bharti A.K."/>
            <person name="He W."/>
            <person name="Winter P."/>
            <person name="Zhao S."/>
            <person name="Hane J.K."/>
            <person name="Carrasquilla-Garcia N."/>
            <person name="Condie J.A."/>
            <person name="Upadhyaya H.D."/>
            <person name="Luo M.C."/>
            <person name="Thudi M."/>
            <person name="Gowda C.L."/>
            <person name="Singh N.P."/>
            <person name="Lichtenzveig J."/>
            <person name="Gali K.K."/>
            <person name="Rubio J."/>
            <person name="Nadarajan N."/>
            <person name="Dolezel J."/>
            <person name="Bansal K.C."/>
            <person name="Xu X."/>
            <person name="Edwards D."/>
            <person name="Zhang G."/>
            <person name="Kahl G."/>
            <person name="Gil J."/>
            <person name="Singh K.B."/>
            <person name="Datta S.K."/>
            <person name="Jackson S.A."/>
            <person name="Wang J."/>
            <person name="Cook D.R."/>
        </authorList>
    </citation>
    <scope>NUCLEOTIDE SEQUENCE [LARGE SCALE GENOMIC DNA]</scope>
    <source>
        <strain evidence="12">cv. CDC Frontier</strain>
    </source>
</reference>
<name>A0A3Q7YDV9_CICAR</name>
<evidence type="ECO:0000259" key="11">
    <source>
        <dbReference type="PROSITE" id="PS50873"/>
    </source>
</evidence>
<keyword evidence="9" id="KW-0106">Calcium</keyword>
<dbReference type="GO" id="GO:0046872">
    <property type="term" value="F:metal ion binding"/>
    <property type="evidence" value="ECO:0007669"/>
    <property type="project" value="UniProtKB-KW"/>
</dbReference>
<evidence type="ECO:0000256" key="6">
    <source>
        <dbReference type="ARBA" id="ARBA00022723"/>
    </source>
</evidence>
<dbReference type="AlphaFoldDB" id="A0A3Q7YDV9"/>
<dbReference type="KEGG" id="cam:101510425"/>
<keyword evidence="10" id="KW-1015">Disulfide bond</keyword>
<feature type="binding site" evidence="9">
    <location>
        <position position="28"/>
    </location>
    <ligand>
        <name>Ca(2+)</name>
        <dbReference type="ChEBI" id="CHEBI:29108"/>
        <label>2</label>
    </ligand>
</feature>
<proteinExistence type="inferred from homology"/>
<keyword evidence="12" id="KW-1185">Reference proteome</keyword>
<keyword evidence="5" id="KW-0349">Heme</keyword>
<dbReference type="SUPFAM" id="SSF48113">
    <property type="entry name" value="Heme-dependent peroxidases"/>
    <property type="match status" value="1"/>
</dbReference>
<dbReference type="OrthoDB" id="2113341at2759"/>
<dbReference type="PANTHER" id="PTHR31517">
    <property type="match status" value="1"/>
</dbReference>
<keyword evidence="8 9" id="KW-0408">Iron</keyword>
<dbReference type="InterPro" id="IPR002016">
    <property type="entry name" value="Haem_peroxidase"/>
</dbReference>
<comment type="cofactor">
    <cofactor evidence="9">
        <name>Ca(2+)</name>
        <dbReference type="ChEBI" id="CHEBI:29108"/>
    </cofactor>
    <text evidence="9">Binds 2 calcium ions per subunit.</text>
</comment>
<comment type="similarity">
    <text evidence="2">Belongs to the peroxidase family. Ascorbate peroxidase subfamily.</text>
</comment>
<dbReference type="GO" id="GO:0140825">
    <property type="term" value="F:lactoperoxidase activity"/>
    <property type="evidence" value="ECO:0007669"/>
    <property type="project" value="UniProtKB-EC"/>
</dbReference>
<keyword evidence="7" id="KW-0560">Oxidoreductase</keyword>
<evidence type="ECO:0000256" key="8">
    <source>
        <dbReference type="ARBA" id="ARBA00023004"/>
    </source>
</evidence>
<evidence type="ECO:0000313" key="13">
    <source>
        <dbReference type="RefSeq" id="XP_027192657.1"/>
    </source>
</evidence>
<evidence type="ECO:0000256" key="4">
    <source>
        <dbReference type="ARBA" id="ARBA00022559"/>
    </source>
</evidence>
<feature type="binding site" description="axial binding residue" evidence="9">
    <location>
        <position position="27"/>
    </location>
    <ligand>
        <name>heme b</name>
        <dbReference type="ChEBI" id="CHEBI:60344"/>
    </ligand>
    <ligandPart>
        <name>Fe</name>
        <dbReference type="ChEBI" id="CHEBI:18248"/>
    </ligandPart>
</feature>
<dbReference type="Pfam" id="PF00141">
    <property type="entry name" value="peroxidase"/>
    <property type="match status" value="1"/>
</dbReference>
<dbReference type="InterPro" id="IPR019793">
    <property type="entry name" value="Peroxidases_heam-ligand_BS"/>
</dbReference>